<reference evidence="2 3" key="1">
    <citation type="submission" date="2023-07" db="EMBL/GenBank/DDBJ databases">
        <title>Genomic Encyclopedia of Type Strains, Phase IV (KMG-IV): sequencing the most valuable type-strain genomes for metagenomic binning, comparative biology and taxonomic classification.</title>
        <authorList>
            <person name="Goeker M."/>
        </authorList>
    </citation>
    <scope>NUCLEOTIDE SEQUENCE [LARGE SCALE GENOMIC DNA]</scope>
    <source>
        <strain evidence="2 3">DSM 22170</strain>
    </source>
</reference>
<dbReference type="InterPro" id="IPR036582">
    <property type="entry name" value="Mao_N_sf"/>
</dbReference>
<comment type="caution">
    <text evidence="2">The sequence shown here is derived from an EMBL/GenBank/DDBJ whole genome shotgun (WGS) entry which is preliminary data.</text>
</comment>
<organism evidence="2 3">
    <name type="scientific">Paenibacillus hunanensis</name>
    <dbReference type="NCBI Taxonomy" id="539262"/>
    <lineage>
        <taxon>Bacteria</taxon>
        <taxon>Bacillati</taxon>
        <taxon>Bacillota</taxon>
        <taxon>Bacilli</taxon>
        <taxon>Bacillales</taxon>
        <taxon>Paenibacillaceae</taxon>
        <taxon>Paenibacillus</taxon>
    </lineage>
</organism>
<dbReference type="Gene3D" id="3.30.457.10">
    <property type="entry name" value="Copper amine oxidase-like, N-terminal domain"/>
    <property type="match status" value="1"/>
</dbReference>
<name>A0ABU1J2V3_9BACL</name>
<dbReference type="Pfam" id="PF07833">
    <property type="entry name" value="Cu_amine_oxidN1"/>
    <property type="match status" value="1"/>
</dbReference>
<feature type="domain" description="Copper amine oxidase-like N-terminal" evidence="1">
    <location>
        <begin position="40"/>
        <end position="143"/>
    </location>
</feature>
<gene>
    <name evidence="2" type="ORF">JOC58_003749</name>
</gene>
<dbReference type="SUPFAM" id="SSF55383">
    <property type="entry name" value="Copper amine oxidase, domain N"/>
    <property type="match status" value="1"/>
</dbReference>
<dbReference type="InterPro" id="IPR012854">
    <property type="entry name" value="Cu_amine_oxidase-like_N"/>
</dbReference>
<sequence>MQKLLLMLVTLGLIVTLVCSHSNRTEAASTAMFRPILINVNGKFIQTGTTPEEVDHRVLIPIRSLSTLGLTYVWDGATQTVTISNASQSKVKVTLNSTIAYKDDKPITLDVPAQMKQERVYLPIRFVTEAFDSNVQFETIRKIVFVTSKSFSGSTELASKDLQKARQAAISLPIQASFKLLHVKETDFMVESYMFLAGKTDEYIYEDGYTSTIVHIQNGKAIAIGQFTNKGGTGSFDQVAGDLKDTLSPAFQHFVIENPIVYFNVNYNTTALDAGYSSDDDKTFRISGEFSGAYENIIIALPDGK</sequence>
<evidence type="ECO:0000313" key="2">
    <source>
        <dbReference type="EMBL" id="MDR6245833.1"/>
    </source>
</evidence>
<dbReference type="RefSeq" id="WP_188775994.1">
    <property type="nucleotide sequence ID" value="NZ_BMMB01000005.1"/>
</dbReference>
<keyword evidence="3" id="KW-1185">Reference proteome</keyword>
<protein>
    <recommendedName>
        <fullName evidence="1">Copper amine oxidase-like N-terminal domain-containing protein</fullName>
    </recommendedName>
</protein>
<evidence type="ECO:0000313" key="3">
    <source>
        <dbReference type="Proteomes" id="UP001185028"/>
    </source>
</evidence>
<accession>A0ABU1J2V3</accession>
<proteinExistence type="predicted"/>
<dbReference type="Proteomes" id="UP001185028">
    <property type="component" value="Unassembled WGS sequence"/>
</dbReference>
<dbReference type="EMBL" id="JAVDQH010000018">
    <property type="protein sequence ID" value="MDR6245833.1"/>
    <property type="molecule type" value="Genomic_DNA"/>
</dbReference>
<evidence type="ECO:0000259" key="1">
    <source>
        <dbReference type="Pfam" id="PF07833"/>
    </source>
</evidence>